<evidence type="ECO:0000256" key="2">
    <source>
        <dbReference type="SAM" id="MobiDB-lite"/>
    </source>
</evidence>
<name>A0A382QIA2_9ZZZZ</name>
<keyword evidence="1" id="KW-0175">Coiled coil</keyword>
<organism evidence="3">
    <name type="scientific">marine metagenome</name>
    <dbReference type="NCBI Taxonomy" id="408172"/>
    <lineage>
        <taxon>unclassified sequences</taxon>
        <taxon>metagenomes</taxon>
        <taxon>ecological metagenomes</taxon>
    </lineage>
</organism>
<reference evidence="3" key="1">
    <citation type="submission" date="2018-05" db="EMBL/GenBank/DDBJ databases">
        <authorList>
            <person name="Lanie J.A."/>
            <person name="Ng W.-L."/>
            <person name="Kazmierczak K.M."/>
            <person name="Andrzejewski T.M."/>
            <person name="Davidsen T.M."/>
            <person name="Wayne K.J."/>
            <person name="Tettelin H."/>
            <person name="Glass J.I."/>
            <person name="Rusch D."/>
            <person name="Podicherti R."/>
            <person name="Tsui H.-C.T."/>
            <person name="Winkler M.E."/>
        </authorList>
    </citation>
    <scope>NUCLEOTIDE SEQUENCE</scope>
</reference>
<dbReference type="AlphaFoldDB" id="A0A382QIA2"/>
<feature type="coiled-coil region" evidence="1">
    <location>
        <begin position="189"/>
        <end position="223"/>
    </location>
</feature>
<evidence type="ECO:0000313" key="3">
    <source>
        <dbReference type="EMBL" id="SVC84660.1"/>
    </source>
</evidence>
<feature type="non-terminal residue" evidence="3">
    <location>
        <position position="268"/>
    </location>
</feature>
<gene>
    <name evidence="3" type="ORF">METZ01_LOCUS337514</name>
</gene>
<feature type="region of interest" description="Disordered" evidence="2">
    <location>
        <begin position="1"/>
        <end position="29"/>
    </location>
</feature>
<feature type="region of interest" description="Disordered" evidence="2">
    <location>
        <begin position="45"/>
        <end position="75"/>
    </location>
</feature>
<accession>A0A382QIA2</accession>
<evidence type="ECO:0000256" key="1">
    <source>
        <dbReference type="SAM" id="Coils"/>
    </source>
</evidence>
<proteinExistence type="predicted"/>
<dbReference type="EMBL" id="UINC01114388">
    <property type="protein sequence ID" value="SVC84660.1"/>
    <property type="molecule type" value="Genomic_DNA"/>
</dbReference>
<sequence length="268" mass="28588">MALLCSCGSSEPNPDANETVHNDAGNAEPDELSSLIENAGSGISQDLESFLNDGDSPTKPNASAIANPDLHSNENEKDGRAFVEINASVDHLAPKGGSGATAISLEAYETEKALSNLEESTISHQRSIDELRRINSRKDRTIASLSKLNKDLVSEVNRLKGGKDIVAPAIVKSSGESSTGKLLGLKSEIKNLRGNLLIKSQEIQDLRLRNDSLEGRISVLELSPSKKFSNSRHSPLVGTLIPKKPISPPRVPDLNAVAVKEEPLFVGG</sequence>
<protein>
    <submittedName>
        <fullName evidence="3">Uncharacterized protein</fullName>
    </submittedName>
</protein>